<organism evidence="1">
    <name type="scientific">Panicum hallii</name>
    <dbReference type="NCBI Taxonomy" id="206008"/>
    <lineage>
        <taxon>Eukaryota</taxon>
        <taxon>Viridiplantae</taxon>
        <taxon>Streptophyta</taxon>
        <taxon>Embryophyta</taxon>
        <taxon>Tracheophyta</taxon>
        <taxon>Spermatophyta</taxon>
        <taxon>Magnoliopsida</taxon>
        <taxon>Liliopsida</taxon>
        <taxon>Poales</taxon>
        <taxon>Poaceae</taxon>
        <taxon>PACMAD clade</taxon>
        <taxon>Panicoideae</taxon>
        <taxon>Panicodae</taxon>
        <taxon>Paniceae</taxon>
        <taxon>Panicinae</taxon>
        <taxon>Panicum</taxon>
        <taxon>Panicum sect. Panicum</taxon>
    </lineage>
</organism>
<proteinExistence type="predicted"/>
<protein>
    <submittedName>
        <fullName evidence="1">Uncharacterized protein</fullName>
    </submittedName>
</protein>
<reference evidence="1" key="1">
    <citation type="submission" date="2018-04" db="EMBL/GenBank/DDBJ databases">
        <title>WGS assembly of Panicum hallii.</title>
        <authorList>
            <person name="Lovell J."/>
            <person name="Jenkins J."/>
            <person name="Lowry D."/>
            <person name="Mamidi S."/>
            <person name="Sreedasyam A."/>
            <person name="Weng X."/>
            <person name="Barry K."/>
            <person name="Bonette J."/>
            <person name="Campitelli B."/>
            <person name="Daum C."/>
            <person name="Gordon S."/>
            <person name="Gould B."/>
            <person name="Lipzen A."/>
            <person name="Macqueen A."/>
            <person name="Palacio-Mejia J."/>
            <person name="Plott C."/>
            <person name="Shakirov E."/>
            <person name="Shu S."/>
            <person name="Yoshinaga Y."/>
            <person name="Zane M."/>
            <person name="Rokhsar D."/>
            <person name="Grimwood J."/>
            <person name="Schmutz J."/>
            <person name="Juenger T."/>
        </authorList>
    </citation>
    <scope>NUCLEOTIDE SEQUENCE [LARGE SCALE GENOMIC DNA]</scope>
    <source>
        <strain evidence="1">FIL2</strain>
    </source>
</reference>
<accession>A0A2T8KWV5</accession>
<sequence>MKRQSIQLDPKGEEAGHAASCNLMQPSRCLELSKHGAVRSPPRIKSLARKFKRVPSSWEDSRTLEFYHTFLHGMLLQKKASMLP</sequence>
<dbReference type="Gramene" id="PVH66657">
    <property type="protein sequence ID" value="PVH66657"/>
    <property type="gene ID" value="PAHAL_1G307900"/>
</dbReference>
<dbReference type="EMBL" id="CM008046">
    <property type="protein sequence ID" value="PVH66657.1"/>
    <property type="molecule type" value="Genomic_DNA"/>
</dbReference>
<dbReference type="AlphaFoldDB" id="A0A2T8KWV5"/>
<dbReference type="Proteomes" id="UP000243499">
    <property type="component" value="Chromosome 1"/>
</dbReference>
<name>A0A2T8KWV5_9POAL</name>
<evidence type="ECO:0000313" key="1">
    <source>
        <dbReference type="EMBL" id="PVH66657.1"/>
    </source>
</evidence>
<gene>
    <name evidence="1" type="ORF">PAHAL_1G307900</name>
</gene>